<dbReference type="Pfam" id="PF00001">
    <property type="entry name" value="7tm_1"/>
    <property type="match status" value="1"/>
</dbReference>
<proteinExistence type="predicted"/>
<evidence type="ECO:0000313" key="9">
    <source>
        <dbReference type="EnsemblMetazoa" id="CapteP206038"/>
    </source>
</evidence>
<feature type="transmembrane region" description="Helical" evidence="5">
    <location>
        <begin position="166"/>
        <end position="186"/>
    </location>
</feature>
<dbReference type="PANTHER" id="PTHR46641">
    <property type="entry name" value="FMRFAMIDE RECEPTOR-RELATED"/>
    <property type="match status" value="1"/>
</dbReference>
<reference evidence="8 10" key="2">
    <citation type="journal article" date="2013" name="Nature">
        <title>Insights into bilaterian evolution from three spiralian genomes.</title>
        <authorList>
            <person name="Simakov O."/>
            <person name="Marletaz F."/>
            <person name="Cho S.J."/>
            <person name="Edsinger-Gonzales E."/>
            <person name="Havlak P."/>
            <person name="Hellsten U."/>
            <person name="Kuo D.H."/>
            <person name="Larsson T."/>
            <person name="Lv J."/>
            <person name="Arendt D."/>
            <person name="Savage R."/>
            <person name="Osoegawa K."/>
            <person name="de Jong P."/>
            <person name="Grimwood J."/>
            <person name="Chapman J.A."/>
            <person name="Shapiro H."/>
            <person name="Aerts A."/>
            <person name="Otillar R.P."/>
            <person name="Terry A.Y."/>
            <person name="Boore J.L."/>
            <person name="Grigoriev I.V."/>
            <person name="Lindberg D.R."/>
            <person name="Seaver E.C."/>
            <person name="Weisblat D.A."/>
            <person name="Putnam N.H."/>
            <person name="Rokhsar D.S."/>
        </authorList>
    </citation>
    <scope>NUCLEOTIDE SEQUENCE</scope>
    <source>
        <strain evidence="8 10">I ESC-2004</strain>
    </source>
</reference>
<evidence type="ECO:0000256" key="6">
    <source>
        <dbReference type="SAM" id="SignalP"/>
    </source>
</evidence>
<dbReference type="HOGENOM" id="CLU_046759_0_0_1"/>
<dbReference type="GO" id="GO:0016020">
    <property type="term" value="C:membrane"/>
    <property type="evidence" value="ECO:0007669"/>
    <property type="project" value="UniProtKB-SubCell"/>
</dbReference>
<dbReference type="STRING" id="283909.R7UZI5"/>
<dbReference type="Proteomes" id="UP000014760">
    <property type="component" value="Unassembled WGS sequence"/>
</dbReference>
<evidence type="ECO:0000259" key="7">
    <source>
        <dbReference type="PROSITE" id="PS50262"/>
    </source>
</evidence>
<evidence type="ECO:0000256" key="5">
    <source>
        <dbReference type="SAM" id="Phobius"/>
    </source>
</evidence>
<keyword evidence="2 5" id="KW-0812">Transmembrane</keyword>
<dbReference type="AlphaFoldDB" id="R7UZI5"/>
<reference evidence="9" key="3">
    <citation type="submission" date="2015-06" db="UniProtKB">
        <authorList>
            <consortium name="EnsemblMetazoa"/>
        </authorList>
    </citation>
    <scope>IDENTIFICATION</scope>
</reference>
<feature type="transmembrane region" description="Helical" evidence="5">
    <location>
        <begin position="91"/>
        <end position="113"/>
    </location>
</feature>
<organism evidence="8">
    <name type="scientific">Capitella teleta</name>
    <name type="common">Polychaete worm</name>
    <dbReference type="NCBI Taxonomy" id="283909"/>
    <lineage>
        <taxon>Eukaryota</taxon>
        <taxon>Metazoa</taxon>
        <taxon>Spiralia</taxon>
        <taxon>Lophotrochozoa</taxon>
        <taxon>Annelida</taxon>
        <taxon>Polychaeta</taxon>
        <taxon>Sedentaria</taxon>
        <taxon>Scolecida</taxon>
        <taxon>Capitellidae</taxon>
        <taxon>Capitella</taxon>
    </lineage>
</organism>
<feature type="transmembrane region" description="Helical" evidence="5">
    <location>
        <begin position="228"/>
        <end position="249"/>
    </location>
</feature>
<dbReference type="InterPro" id="IPR000276">
    <property type="entry name" value="GPCR_Rhodpsn"/>
</dbReference>
<evidence type="ECO:0000256" key="4">
    <source>
        <dbReference type="ARBA" id="ARBA00023136"/>
    </source>
</evidence>
<feature type="signal peptide" evidence="6">
    <location>
        <begin position="1"/>
        <end position="20"/>
    </location>
</feature>
<protein>
    <recommendedName>
        <fullName evidence="7">G-protein coupled receptors family 1 profile domain-containing protein</fullName>
    </recommendedName>
</protein>
<dbReference type="SUPFAM" id="SSF81321">
    <property type="entry name" value="Family A G protein-coupled receptor-like"/>
    <property type="match status" value="1"/>
</dbReference>
<keyword evidence="4 5" id="KW-0472">Membrane</keyword>
<keyword evidence="6" id="KW-0732">Signal</keyword>
<dbReference type="EMBL" id="KB298689">
    <property type="protein sequence ID" value="ELU08851.1"/>
    <property type="molecule type" value="Genomic_DNA"/>
</dbReference>
<feature type="transmembrane region" description="Helical" evidence="5">
    <location>
        <begin position="301"/>
        <end position="321"/>
    </location>
</feature>
<dbReference type="PROSITE" id="PS50262">
    <property type="entry name" value="G_PROTEIN_RECEP_F1_2"/>
    <property type="match status" value="1"/>
</dbReference>
<evidence type="ECO:0000313" key="10">
    <source>
        <dbReference type="Proteomes" id="UP000014760"/>
    </source>
</evidence>
<feature type="transmembrane region" description="Helical" evidence="5">
    <location>
        <begin position="261"/>
        <end position="281"/>
    </location>
</feature>
<dbReference type="InterPro" id="IPR017452">
    <property type="entry name" value="GPCR_Rhodpsn_7TM"/>
</dbReference>
<evidence type="ECO:0000256" key="2">
    <source>
        <dbReference type="ARBA" id="ARBA00022692"/>
    </source>
</evidence>
<dbReference type="GO" id="GO:0004930">
    <property type="term" value="F:G protein-coupled receptor activity"/>
    <property type="evidence" value="ECO:0007669"/>
    <property type="project" value="InterPro"/>
</dbReference>
<sequence>MMHRATVLLILLGSIGVVNALDGNFTDDTMNQETEEKAIVFKKSMTTDRRNALRSYELASFICCPLCYLFNLVSIVVFIRMWRQSRTPVLLALIALCIADPLATIINADYLIWATTEWSPMQNTDAGCKTINWLATVAHDCSNALCLLIAIERFVAVFFPHKVDKLVTKVTTTVAIVTIFVVYAGLEGYRFVIFTHMSMWDTDFCSRDSDHLDLGRQMSIGVTESLGFLINWFGLTVCYALIIGRLFIWKQKSKQTGQAPFTLMLLCMSVFSLGCNIMRIVNAIILMESGTSYINNYDRYINSSILLLVGHSFNFVFYALMGKKFRQNLVQCCTESNEYDMHKESKVTEA</sequence>
<reference evidence="10" key="1">
    <citation type="submission" date="2012-12" db="EMBL/GenBank/DDBJ databases">
        <authorList>
            <person name="Hellsten U."/>
            <person name="Grimwood J."/>
            <person name="Chapman J.A."/>
            <person name="Shapiro H."/>
            <person name="Aerts A."/>
            <person name="Otillar R.P."/>
            <person name="Terry A.Y."/>
            <person name="Boore J.L."/>
            <person name="Simakov O."/>
            <person name="Marletaz F."/>
            <person name="Cho S.-J."/>
            <person name="Edsinger-Gonzales E."/>
            <person name="Havlak P."/>
            <person name="Kuo D.-H."/>
            <person name="Larsson T."/>
            <person name="Lv J."/>
            <person name="Arendt D."/>
            <person name="Savage R."/>
            <person name="Osoegawa K."/>
            <person name="de Jong P."/>
            <person name="Lindberg D.R."/>
            <person name="Seaver E.C."/>
            <person name="Weisblat D.A."/>
            <person name="Putnam N.H."/>
            <person name="Grigoriev I.V."/>
            <person name="Rokhsar D.S."/>
        </authorList>
    </citation>
    <scope>NUCLEOTIDE SEQUENCE</scope>
    <source>
        <strain evidence="10">I ESC-2004</strain>
    </source>
</reference>
<keyword evidence="3 5" id="KW-1133">Transmembrane helix</keyword>
<evidence type="ECO:0000256" key="3">
    <source>
        <dbReference type="ARBA" id="ARBA00022989"/>
    </source>
</evidence>
<dbReference type="PANTHER" id="PTHR46641:SF2">
    <property type="entry name" value="FMRFAMIDE RECEPTOR"/>
    <property type="match status" value="1"/>
</dbReference>
<dbReference type="EnsemblMetazoa" id="CapteT206038">
    <property type="protein sequence ID" value="CapteP206038"/>
    <property type="gene ID" value="CapteG206038"/>
</dbReference>
<feature type="transmembrane region" description="Helical" evidence="5">
    <location>
        <begin position="58"/>
        <end position="79"/>
    </location>
</feature>
<evidence type="ECO:0000313" key="8">
    <source>
        <dbReference type="EMBL" id="ELU08851.1"/>
    </source>
</evidence>
<dbReference type="EMBL" id="AMQN01006577">
    <property type="status" value="NOT_ANNOTATED_CDS"/>
    <property type="molecule type" value="Genomic_DNA"/>
</dbReference>
<dbReference type="Gene3D" id="1.20.1070.10">
    <property type="entry name" value="Rhodopsin 7-helix transmembrane proteins"/>
    <property type="match status" value="1"/>
</dbReference>
<feature type="domain" description="G-protein coupled receptors family 1 profile" evidence="7">
    <location>
        <begin position="70"/>
        <end position="318"/>
    </location>
</feature>
<feature type="chain" id="PRO_5008788498" description="G-protein coupled receptors family 1 profile domain-containing protein" evidence="6">
    <location>
        <begin position="21"/>
        <end position="350"/>
    </location>
</feature>
<evidence type="ECO:0000256" key="1">
    <source>
        <dbReference type="ARBA" id="ARBA00004370"/>
    </source>
</evidence>
<keyword evidence="10" id="KW-1185">Reference proteome</keyword>
<dbReference type="InterPro" id="IPR052954">
    <property type="entry name" value="GPCR-Ligand_Int"/>
</dbReference>
<gene>
    <name evidence="8" type="ORF">CAPTEDRAFT_206038</name>
</gene>
<comment type="subcellular location">
    <subcellularLocation>
        <location evidence="1">Membrane</location>
    </subcellularLocation>
</comment>
<name>R7UZI5_CAPTE</name>
<accession>R7UZI5</accession>